<evidence type="ECO:0000313" key="3">
    <source>
        <dbReference type="Proteomes" id="UP000593567"/>
    </source>
</evidence>
<keyword evidence="3" id="KW-1185">Reference proteome</keyword>
<gene>
    <name evidence="2" type="ORF">EB796_002493</name>
</gene>
<organism evidence="2 3">
    <name type="scientific">Bugula neritina</name>
    <name type="common">Brown bryozoan</name>
    <name type="synonym">Sertularia neritina</name>
    <dbReference type="NCBI Taxonomy" id="10212"/>
    <lineage>
        <taxon>Eukaryota</taxon>
        <taxon>Metazoa</taxon>
        <taxon>Spiralia</taxon>
        <taxon>Lophotrochozoa</taxon>
        <taxon>Bryozoa</taxon>
        <taxon>Gymnolaemata</taxon>
        <taxon>Cheilostomatida</taxon>
        <taxon>Flustrina</taxon>
        <taxon>Buguloidea</taxon>
        <taxon>Bugulidae</taxon>
        <taxon>Bugula</taxon>
    </lineage>
</organism>
<keyword evidence="1" id="KW-0812">Transmembrane</keyword>
<keyword evidence="1" id="KW-0472">Membrane</keyword>
<proteinExistence type="predicted"/>
<dbReference type="AlphaFoldDB" id="A0A7J7KM12"/>
<comment type="caution">
    <text evidence="2">The sequence shown here is derived from an EMBL/GenBank/DDBJ whole genome shotgun (WGS) entry which is preliminary data.</text>
</comment>
<evidence type="ECO:0000313" key="2">
    <source>
        <dbReference type="EMBL" id="KAF6039201.1"/>
    </source>
</evidence>
<accession>A0A7J7KM12</accession>
<dbReference type="Proteomes" id="UP000593567">
    <property type="component" value="Unassembled WGS sequence"/>
</dbReference>
<protein>
    <submittedName>
        <fullName evidence="2">Uncharacterized protein</fullName>
    </submittedName>
</protein>
<reference evidence="2" key="1">
    <citation type="submission" date="2020-06" db="EMBL/GenBank/DDBJ databases">
        <title>Draft genome of Bugula neritina, a colonial animal packing powerful symbionts and potential medicines.</title>
        <authorList>
            <person name="Rayko M."/>
        </authorList>
    </citation>
    <scope>NUCLEOTIDE SEQUENCE [LARGE SCALE GENOMIC DNA]</scope>
    <source>
        <strain evidence="2">Kwan_BN1</strain>
    </source>
</reference>
<evidence type="ECO:0000256" key="1">
    <source>
        <dbReference type="SAM" id="Phobius"/>
    </source>
</evidence>
<name>A0A7J7KM12_BUGNE</name>
<feature type="transmembrane region" description="Helical" evidence="1">
    <location>
        <begin position="21"/>
        <end position="41"/>
    </location>
</feature>
<sequence length="69" mass="7372">MVHTALLVRSKLNRLDKMSSVLATSLALCTNCLLATGLFVLPEAILQALHNADVCLATTVAADNTYKEV</sequence>
<keyword evidence="1" id="KW-1133">Transmembrane helix</keyword>
<dbReference type="EMBL" id="VXIV02000292">
    <property type="protein sequence ID" value="KAF6039201.1"/>
    <property type="molecule type" value="Genomic_DNA"/>
</dbReference>